<evidence type="ECO:0000256" key="1">
    <source>
        <dbReference type="SAM" id="MobiDB-lite"/>
    </source>
</evidence>
<dbReference type="GeneID" id="54482075"/>
<feature type="compositionally biased region" description="Polar residues" evidence="1">
    <location>
        <begin position="1"/>
        <end position="19"/>
    </location>
</feature>
<dbReference type="AlphaFoldDB" id="A0A6A6WA83"/>
<accession>A0A6A6WA83</accession>
<feature type="region of interest" description="Disordered" evidence="1">
    <location>
        <begin position="1"/>
        <end position="25"/>
    </location>
</feature>
<evidence type="ECO:0000313" key="2">
    <source>
        <dbReference type="EMBL" id="KAF2758497.1"/>
    </source>
</evidence>
<name>A0A6A6WA83_9PEZI</name>
<sequence>MKKLSSQNQVQDLKTLTPSTKPPRMPMDTWLLESLGATKSQTLNILIPDGILSCETGVRTLFLSVECTSVGETLSLRLCFRHVSLHVRILPQTVLAVAAVGVTDPPSRTICSHSKVLGAAIKHHFIDPAADTDEFSFAVHRCVLVVRLYLSIEVRILPFVVIIFDNMITKGVFSSSYKSDSQSCDNCTEAHVVDLWSVCKGY</sequence>
<dbReference type="RefSeq" id="XP_033600948.1">
    <property type="nucleotide sequence ID" value="XM_033741021.1"/>
</dbReference>
<organism evidence="2 3">
    <name type="scientific">Pseudovirgaria hyperparasitica</name>
    <dbReference type="NCBI Taxonomy" id="470096"/>
    <lineage>
        <taxon>Eukaryota</taxon>
        <taxon>Fungi</taxon>
        <taxon>Dikarya</taxon>
        <taxon>Ascomycota</taxon>
        <taxon>Pezizomycotina</taxon>
        <taxon>Dothideomycetes</taxon>
        <taxon>Dothideomycetes incertae sedis</taxon>
        <taxon>Acrospermales</taxon>
        <taxon>Acrospermaceae</taxon>
        <taxon>Pseudovirgaria</taxon>
    </lineage>
</organism>
<gene>
    <name evidence="2" type="ORF">EJ05DRAFT_352773</name>
</gene>
<proteinExistence type="predicted"/>
<dbReference type="EMBL" id="ML996571">
    <property type="protein sequence ID" value="KAF2758497.1"/>
    <property type="molecule type" value="Genomic_DNA"/>
</dbReference>
<protein>
    <submittedName>
        <fullName evidence="2">Uncharacterized protein</fullName>
    </submittedName>
</protein>
<reference evidence="2" key="1">
    <citation type="journal article" date="2020" name="Stud. Mycol.">
        <title>101 Dothideomycetes genomes: a test case for predicting lifestyles and emergence of pathogens.</title>
        <authorList>
            <person name="Haridas S."/>
            <person name="Albert R."/>
            <person name="Binder M."/>
            <person name="Bloem J."/>
            <person name="Labutti K."/>
            <person name="Salamov A."/>
            <person name="Andreopoulos B."/>
            <person name="Baker S."/>
            <person name="Barry K."/>
            <person name="Bills G."/>
            <person name="Bluhm B."/>
            <person name="Cannon C."/>
            <person name="Castanera R."/>
            <person name="Culley D."/>
            <person name="Daum C."/>
            <person name="Ezra D."/>
            <person name="Gonzalez J."/>
            <person name="Henrissat B."/>
            <person name="Kuo A."/>
            <person name="Liang C."/>
            <person name="Lipzen A."/>
            <person name="Lutzoni F."/>
            <person name="Magnuson J."/>
            <person name="Mondo S."/>
            <person name="Nolan M."/>
            <person name="Ohm R."/>
            <person name="Pangilinan J."/>
            <person name="Park H.-J."/>
            <person name="Ramirez L."/>
            <person name="Alfaro M."/>
            <person name="Sun H."/>
            <person name="Tritt A."/>
            <person name="Yoshinaga Y."/>
            <person name="Zwiers L.-H."/>
            <person name="Turgeon B."/>
            <person name="Goodwin S."/>
            <person name="Spatafora J."/>
            <person name="Crous P."/>
            <person name="Grigoriev I."/>
        </authorList>
    </citation>
    <scope>NUCLEOTIDE SEQUENCE</scope>
    <source>
        <strain evidence="2">CBS 121739</strain>
    </source>
</reference>
<evidence type="ECO:0000313" key="3">
    <source>
        <dbReference type="Proteomes" id="UP000799437"/>
    </source>
</evidence>
<dbReference type="Proteomes" id="UP000799437">
    <property type="component" value="Unassembled WGS sequence"/>
</dbReference>
<keyword evidence="3" id="KW-1185">Reference proteome</keyword>